<dbReference type="RefSeq" id="WP_290252909.1">
    <property type="nucleotide sequence ID" value="NZ_JAUGQQ010000001.1"/>
</dbReference>
<dbReference type="Pfam" id="PF04371">
    <property type="entry name" value="PAD_porph"/>
    <property type="match status" value="1"/>
</dbReference>
<dbReference type="PANTHER" id="PTHR31377:SF0">
    <property type="entry name" value="AGMATINE DEIMINASE-RELATED"/>
    <property type="match status" value="1"/>
</dbReference>
<reference evidence="4 5" key="1">
    <citation type="submission" date="2023-06" db="EMBL/GenBank/DDBJ databases">
        <authorList>
            <person name="Ye Y.-Q."/>
            <person name="Du Z.-J."/>
        </authorList>
    </citation>
    <scope>NUCLEOTIDE SEQUENCE [LARGE SCALE GENOMIC DNA]</scope>
    <source>
        <strain evidence="4 5">SDUM287046</strain>
    </source>
</reference>
<name>A0ABT8DCI9_9FLAO</name>
<dbReference type="NCBIfam" id="TIGR04183">
    <property type="entry name" value="Por_Secre_tail"/>
    <property type="match status" value="1"/>
</dbReference>
<dbReference type="InterPro" id="IPR026444">
    <property type="entry name" value="Secre_tail"/>
</dbReference>
<dbReference type="SUPFAM" id="SSF55909">
    <property type="entry name" value="Pentein"/>
    <property type="match status" value="1"/>
</dbReference>
<keyword evidence="1 3" id="KW-0732">Signal</keyword>
<evidence type="ECO:0000313" key="4">
    <source>
        <dbReference type="EMBL" id="MDN3722820.1"/>
    </source>
</evidence>
<evidence type="ECO:0000313" key="5">
    <source>
        <dbReference type="Proteomes" id="UP001244787"/>
    </source>
</evidence>
<dbReference type="InterPro" id="IPR007466">
    <property type="entry name" value="Peptidyl-Arg-deiminase_porph"/>
</dbReference>
<keyword evidence="2" id="KW-0378">Hydrolase</keyword>
<evidence type="ECO:0000256" key="3">
    <source>
        <dbReference type="SAM" id="SignalP"/>
    </source>
</evidence>
<organism evidence="4 5">
    <name type="scientific">Aequorivita aurantiaca</name>
    <dbReference type="NCBI Taxonomy" id="3053356"/>
    <lineage>
        <taxon>Bacteria</taxon>
        <taxon>Pseudomonadati</taxon>
        <taxon>Bacteroidota</taxon>
        <taxon>Flavobacteriia</taxon>
        <taxon>Flavobacteriales</taxon>
        <taxon>Flavobacteriaceae</taxon>
        <taxon>Aequorivita</taxon>
    </lineage>
</organism>
<keyword evidence="5" id="KW-1185">Reference proteome</keyword>
<feature type="signal peptide" evidence="3">
    <location>
        <begin position="1"/>
        <end position="23"/>
    </location>
</feature>
<evidence type="ECO:0000256" key="2">
    <source>
        <dbReference type="ARBA" id="ARBA00022801"/>
    </source>
</evidence>
<accession>A0ABT8DCI9</accession>
<feature type="chain" id="PRO_5045570678" evidence="3">
    <location>
        <begin position="24"/>
        <end position="581"/>
    </location>
</feature>
<dbReference type="PANTHER" id="PTHR31377">
    <property type="entry name" value="AGMATINE DEIMINASE-RELATED"/>
    <property type="match status" value="1"/>
</dbReference>
<comment type="caution">
    <text evidence="4">The sequence shown here is derived from an EMBL/GenBank/DDBJ whole genome shotgun (WGS) entry which is preliminary data.</text>
</comment>
<evidence type="ECO:0000256" key="1">
    <source>
        <dbReference type="ARBA" id="ARBA00022729"/>
    </source>
</evidence>
<sequence length="581" mass="64557">MKNNYTKYLLVLLVALQTTVAISQEKPNLPHYLTETEKGLISDFQFTSTRYSPPPSGPVRAAAEWEEVEYLLVTWNPAYPIILRQIVQAGVQECKVIITTQNQASVSNYLTTNGVDLTNVIFMNAPWNSIWIRDYAGNTIYSDDVGELALSDWIYNRPRPSDDVMPTAHATQAGIPIYVTNSGTNDLVNTGGNYMSDGLGNAFASKLVLDENAAGNPYGVSVKTEAQIDGIMQEYMGINRYIKMETLPYDLIHHIDMHMKLLDEETILVSKYPTGVADGPQIEANIQYVLDNFESPFGTPYNIEWIDAPPSVGGNYPDTGGPYNTYSNAIFVNKTIMVPIYRPAVDGPALAKYQELLPGYNVVGIDVDNPGENLISSSGAIHCITHTIGVSEPLWIVHQPIDEANAGSTVTIEALIKHISLIEQAKVFWREEGETTYNEIVMEPTNSDYWTADLTIPNTNNIEYYLWAKSFSGKEINRPIVAPEGYWTIQVETLSVEEWAQKHISAAFPNPTSGKVSFKMNAIQGEVSVKIHNLLGQKLYEAIVESGDGKITLDLNQNWQGTLLVSFEGEFGKIHRKVIKL</sequence>
<dbReference type="EMBL" id="JAUGQQ010000001">
    <property type="protein sequence ID" value="MDN3722820.1"/>
    <property type="molecule type" value="Genomic_DNA"/>
</dbReference>
<gene>
    <name evidence="4" type="ORF">QRD02_00375</name>
</gene>
<protein>
    <submittedName>
        <fullName evidence="4">Agmatine deiminase family protein</fullName>
    </submittedName>
</protein>
<dbReference type="Gene3D" id="3.75.10.10">
    <property type="entry name" value="L-arginine/glycine Amidinotransferase, Chain A"/>
    <property type="match status" value="1"/>
</dbReference>
<dbReference type="Proteomes" id="UP001244787">
    <property type="component" value="Unassembled WGS sequence"/>
</dbReference>
<proteinExistence type="predicted"/>